<dbReference type="EMBL" id="JBAMIC010000003">
    <property type="protein sequence ID" value="KAK7109020.1"/>
    <property type="molecule type" value="Genomic_DNA"/>
</dbReference>
<proteinExistence type="predicted"/>
<feature type="region of interest" description="Disordered" evidence="7">
    <location>
        <begin position="1"/>
        <end position="22"/>
    </location>
</feature>
<evidence type="ECO:0000256" key="7">
    <source>
        <dbReference type="SAM" id="MobiDB-lite"/>
    </source>
</evidence>
<feature type="domain" description="Major facilitator superfamily (MFS) profile" evidence="9">
    <location>
        <begin position="62"/>
        <end position="477"/>
    </location>
</feature>
<evidence type="ECO:0000313" key="10">
    <source>
        <dbReference type="EMBL" id="KAK7109020.1"/>
    </source>
</evidence>
<dbReference type="AlphaFoldDB" id="A0AAN9BPU6"/>
<reference evidence="10 11" key="1">
    <citation type="submission" date="2024-02" db="EMBL/GenBank/DDBJ databases">
        <title>Chromosome-scale genome assembly of the rough periwinkle Littorina saxatilis.</title>
        <authorList>
            <person name="De Jode A."/>
            <person name="Faria R."/>
            <person name="Formenti G."/>
            <person name="Sims Y."/>
            <person name="Smith T.P."/>
            <person name="Tracey A."/>
            <person name="Wood J.M.D."/>
            <person name="Zagrodzka Z.B."/>
            <person name="Johannesson K."/>
            <person name="Butlin R.K."/>
            <person name="Leder E.H."/>
        </authorList>
    </citation>
    <scope>NUCLEOTIDE SEQUENCE [LARGE SCALE GENOMIC DNA]</scope>
    <source>
        <strain evidence="10">Snail1</strain>
        <tissue evidence="10">Muscle</tissue>
    </source>
</reference>
<evidence type="ECO:0000256" key="8">
    <source>
        <dbReference type="SAM" id="Phobius"/>
    </source>
</evidence>
<gene>
    <name evidence="10" type="ORF">V1264_013138</name>
</gene>
<feature type="compositionally biased region" description="Polar residues" evidence="7">
    <location>
        <begin position="1"/>
        <end position="15"/>
    </location>
</feature>
<feature type="transmembrane region" description="Helical" evidence="8">
    <location>
        <begin position="110"/>
        <end position="130"/>
    </location>
</feature>
<dbReference type="PROSITE" id="PS50850">
    <property type="entry name" value="MFS"/>
    <property type="match status" value="1"/>
</dbReference>
<dbReference type="InterPro" id="IPR020846">
    <property type="entry name" value="MFS_dom"/>
</dbReference>
<protein>
    <recommendedName>
        <fullName evidence="9">Major facilitator superfamily (MFS) profile domain-containing protein</fullName>
    </recommendedName>
</protein>
<name>A0AAN9BPU6_9CAEN</name>
<feature type="transmembrane region" description="Helical" evidence="8">
    <location>
        <begin position="142"/>
        <end position="164"/>
    </location>
</feature>
<dbReference type="SUPFAM" id="SSF103473">
    <property type="entry name" value="MFS general substrate transporter"/>
    <property type="match status" value="1"/>
</dbReference>
<evidence type="ECO:0000256" key="4">
    <source>
        <dbReference type="ARBA" id="ARBA00022847"/>
    </source>
</evidence>
<feature type="transmembrane region" description="Helical" evidence="8">
    <location>
        <begin position="40"/>
        <end position="64"/>
    </location>
</feature>
<dbReference type="Proteomes" id="UP001374579">
    <property type="component" value="Unassembled WGS sequence"/>
</dbReference>
<evidence type="ECO:0000256" key="1">
    <source>
        <dbReference type="ARBA" id="ARBA00004141"/>
    </source>
</evidence>
<dbReference type="Gene3D" id="1.20.1250.20">
    <property type="entry name" value="MFS general substrate transporter like domains"/>
    <property type="match status" value="2"/>
</dbReference>
<keyword evidence="3 8" id="KW-0812">Transmembrane</keyword>
<feature type="transmembrane region" description="Helical" evidence="8">
    <location>
        <begin position="388"/>
        <end position="409"/>
    </location>
</feature>
<evidence type="ECO:0000256" key="3">
    <source>
        <dbReference type="ARBA" id="ARBA00022692"/>
    </source>
</evidence>
<sequence length="584" mass="62924">MQEETSQLHYQSLDMSSGRSSSRGPAAGELCCPSCIPHRYLLALMGCAGLLLTVGTRALFALVLTHVTAGNVTVADNDVIFSDCTVFNSSFDRIIEIDGAKMFLLHTTYFVGYFTMTLPSSVICTWVSPIRLTSGLMMANSVITLLLPTVIVFNVPFLFFLRFIQGVAEAGQQPIIIGLISAWSTKHDKAFLSSIFITGVYTAPALSFVLTSTCLCYVSWNSIFYIYGSLGLVWSAVWLSQFYDIPQQHPRLPADQRLYHSTHGDAVRNSSVAVLKGIPWRPILKSPTVWSIFLGSLGRNLIFSAMVVEQPQYFLDAFNMNTADIGLLATVPHIGLSVTCLLGGIISDRLLRCGVPITWTRKLAFTTGTLIEGLCLVGLFFTREWTTAFLLLSLGVSIGGVATAGYIPLAVDIAPQYAGVITGLSQLGSAGAIISTVLASTMTGTAKTIESWQRLFLIAGCIHLAIMIVFDVFADARRQPWAKGTCTTPPITNGVSKSNAQSGKSRCVGRLRGYCRPDTVTRRISVESEETALLTESLGAGDVDAFTDSVRVCYGATGSAHTNSVPTTSPPPSHPGQHLSLLGQ</sequence>
<keyword evidence="11" id="KW-1185">Reference proteome</keyword>
<evidence type="ECO:0000259" key="9">
    <source>
        <dbReference type="PROSITE" id="PS50850"/>
    </source>
</evidence>
<feature type="transmembrane region" description="Helical" evidence="8">
    <location>
        <begin position="191"/>
        <end position="217"/>
    </location>
</feature>
<organism evidence="10 11">
    <name type="scientific">Littorina saxatilis</name>
    <dbReference type="NCBI Taxonomy" id="31220"/>
    <lineage>
        <taxon>Eukaryota</taxon>
        <taxon>Metazoa</taxon>
        <taxon>Spiralia</taxon>
        <taxon>Lophotrochozoa</taxon>
        <taxon>Mollusca</taxon>
        <taxon>Gastropoda</taxon>
        <taxon>Caenogastropoda</taxon>
        <taxon>Littorinimorpha</taxon>
        <taxon>Littorinoidea</taxon>
        <taxon>Littorinidae</taxon>
        <taxon>Littorina</taxon>
    </lineage>
</organism>
<keyword evidence="4" id="KW-0769">Symport</keyword>
<comment type="caution">
    <text evidence="10">The sequence shown here is derived from an EMBL/GenBank/DDBJ whole genome shotgun (WGS) entry which is preliminary data.</text>
</comment>
<feature type="transmembrane region" description="Helical" evidence="8">
    <location>
        <begin position="421"/>
        <end position="443"/>
    </location>
</feature>
<comment type="subcellular location">
    <subcellularLocation>
        <location evidence="1">Membrane</location>
        <topology evidence="1">Multi-pass membrane protein</topology>
    </subcellularLocation>
</comment>
<feature type="transmembrane region" description="Helical" evidence="8">
    <location>
        <begin position="455"/>
        <end position="474"/>
    </location>
</feature>
<keyword evidence="2" id="KW-0813">Transport</keyword>
<keyword evidence="5 8" id="KW-1133">Transmembrane helix</keyword>
<dbReference type="InterPro" id="IPR036259">
    <property type="entry name" value="MFS_trans_sf"/>
</dbReference>
<accession>A0AAN9BPU6</accession>
<dbReference type="GO" id="GO:0015293">
    <property type="term" value="F:symporter activity"/>
    <property type="evidence" value="ECO:0007669"/>
    <property type="project" value="UniProtKB-KW"/>
</dbReference>
<feature type="region of interest" description="Disordered" evidence="7">
    <location>
        <begin position="560"/>
        <end position="584"/>
    </location>
</feature>
<evidence type="ECO:0000313" key="11">
    <source>
        <dbReference type="Proteomes" id="UP001374579"/>
    </source>
</evidence>
<dbReference type="Pfam" id="PF07690">
    <property type="entry name" value="MFS_1"/>
    <property type="match status" value="1"/>
</dbReference>
<feature type="transmembrane region" description="Helical" evidence="8">
    <location>
        <begin position="224"/>
        <end position="243"/>
    </location>
</feature>
<dbReference type="InterPro" id="IPR011701">
    <property type="entry name" value="MFS"/>
</dbReference>
<keyword evidence="6 8" id="KW-0472">Membrane</keyword>
<feature type="transmembrane region" description="Helical" evidence="8">
    <location>
        <begin position="325"/>
        <end position="351"/>
    </location>
</feature>
<evidence type="ECO:0000256" key="2">
    <source>
        <dbReference type="ARBA" id="ARBA00022448"/>
    </source>
</evidence>
<dbReference type="PANTHER" id="PTHR11662">
    <property type="entry name" value="SOLUTE CARRIER FAMILY 17"/>
    <property type="match status" value="1"/>
</dbReference>
<dbReference type="PANTHER" id="PTHR11662:SF399">
    <property type="entry name" value="FI19708P1-RELATED"/>
    <property type="match status" value="1"/>
</dbReference>
<feature type="transmembrane region" description="Helical" evidence="8">
    <location>
        <begin position="363"/>
        <end position="382"/>
    </location>
</feature>
<dbReference type="GO" id="GO:0016020">
    <property type="term" value="C:membrane"/>
    <property type="evidence" value="ECO:0007669"/>
    <property type="project" value="UniProtKB-SubCell"/>
</dbReference>
<dbReference type="FunFam" id="1.20.1250.20:FF:000003">
    <property type="entry name" value="Solute carrier family 17 member 3"/>
    <property type="match status" value="1"/>
</dbReference>
<evidence type="ECO:0000256" key="6">
    <source>
        <dbReference type="ARBA" id="ARBA00023136"/>
    </source>
</evidence>
<evidence type="ECO:0000256" key="5">
    <source>
        <dbReference type="ARBA" id="ARBA00022989"/>
    </source>
</evidence>
<dbReference type="InterPro" id="IPR050382">
    <property type="entry name" value="MFS_Na/Anion_cotransporter"/>
</dbReference>